<evidence type="ECO:0000313" key="3">
    <source>
        <dbReference type="Proteomes" id="UP001174909"/>
    </source>
</evidence>
<dbReference type="PANTHER" id="PTHR23355">
    <property type="entry name" value="RIBONUCLEASE"/>
    <property type="match status" value="1"/>
</dbReference>
<keyword evidence="2" id="KW-0067">ATP-binding</keyword>
<keyword evidence="2" id="KW-0547">Nucleotide-binding</keyword>
<protein>
    <submittedName>
        <fullName evidence="2">Helicase with zinc finger domain 2</fullName>
    </submittedName>
</protein>
<proteinExistence type="predicted"/>
<dbReference type="InterPro" id="IPR012340">
    <property type="entry name" value="NA-bd_OB-fold"/>
</dbReference>
<dbReference type="GO" id="GO:0003723">
    <property type="term" value="F:RNA binding"/>
    <property type="evidence" value="ECO:0007669"/>
    <property type="project" value="InterPro"/>
</dbReference>
<dbReference type="GO" id="GO:0000175">
    <property type="term" value="F:3'-5'-RNA exonuclease activity"/>
    <property type="evidence" value="ECO:0007669"/>
    <property type="project" value="TreeGrafter"/>
</dbReference>
<dbReference type="InterPro" id="IPR050180">
    <property type="entry name" value="RNR_Ribonuclease"/>
</dbReference>
<keyword evidence="2" id="KW-0347">Helicase</keyword>
<dbReference type="Pfam" id="PF00773">
    <property type="entry name" value="RNB"/>
    <property type="match status" value="1"/>
</dbReference>
<evidence type="ECO:0000259" key="1">
    <source>
        <dbReference type="SMART" id="SM00955"/>
    </source>
</evidence>
<feature type="domain" description="RNB" evidence="1">
    <location>
        <begin position="59"/>
        <end position="436"/>
    </location>
</feature>
<dbReference type="InterPro" id="IPR001900">
    <property type="entry name" value="RNase_II/R"/>
</dbReference>
<comment type="caution">
    <text evidence="2">The sequence shown here is derived from an EMBL/GenBank/DDBJ whole genome shotgun (WGS) entry which is preliminary data.</text>
</comment>
<dbReference type="AlphaFoldDB" id="A0AA35TAF1"/>
<dbReference type="PANTHER" id="PTHR23355:SF9">
    <property type="entry name" value="DIS3-LIKE EXONUCLEASE 2"/>
    <property type="match status" value="1"/>
</dbReference>
<name>A0AA35TAF1_GEOBA</name>
<organism evidence="2 3">
    <name type="scientific">Geodia barretti</name>
    <name type="common">Barrett's horny sponge</name>
    <dbReference type="NCBI Taxonomy" id="519541"/>
    <lineage>
        <taxon>Eukaryota</taxon>
        <taxon>Metazoa</taxon>
        <taxon>Porifera</taxon>
        <taxon>Demospongiae</taxon>
        <taxon>Heteroscleromorpha</taxon>
        <taxon>Tetractinellida</taxon>
        <taxon>Astrophorina</taxon>
        <taxon>Geodiidae</taxon>
        <taxon>Geodia</taxon>
    </lineage>
</organism>
<dbReference type="Proteomes" id="UP001174909">
    <property type="component" value="Unassembled WGS sequence"/>
</dbReference>
<keyword evidence="3" id="KW-1185">Reference proteome</keyword>
<dbReference type="SUPFAM" id="SSF50249">
    <property type="entry name" value="Nucleic acid-binding proteins"/>
    <property type="match status" value="1"/>
</dbReference>
<reference evidence="2" key="1">
    <citation type="submission" date="2023-03" db="EMBL/GenBank/DDBJ databases">
        <authorList>
            <person name="Steffen K."/>
            <person name="Cardenas P."/>
        </authorList>
    </citation>
    <scope>NUCLEOTIDE SEQUENCE</scope>
</reference>
<dbReference type="GO" id="GO:0006402">
    <property type="term" value="P:mRNA catabolic process"/>
    <property type="evidence" value="ECO:0007669"/>
    <property type="project" value="TreeGrafter"/>
</dbReference>
<dbReference type="SMART" id="SM00955">
    <property type="entry name" value="RNB"/>
    <property type="match status" value="1"/>
</dbReference>
<evidence type="ECO:0000313" key="2">
    <source>
        <dbReference type="EMBL" id="CAI8044368.1"/>
    </source>
</evidence>
<dbReference type="EMBL" id="CASHTH010003389">
    <property type="protein sequence ID" value="CAI8044368.1"/>
    <property type="molecule type" value="Genomic_DNA"/>
</dbReference>
<dbReference type="GO" id="GO:0000932">
    <property type="term" value="C:P-body"/>
    <property type="evidence" value="ECO:0007669"/>
    <property type="project" value="TreeGrafter"/>
</dbReference>
<keyword evidence="2" id="KW-0378">Hydrolase</keyword>
<accession>A0AA35TAF1</accession>
<sequence>MVFVVKFLGWKKRFGYPLGIIVGAFPSQSQHFQELMLKRKHSIPAAIVDYPTEKGEGIRGRHFQQAITIDPEGSADHDDALTCAVNVRGDKKIYTVGVHITDLSSIVKKGSELDEQAKERGCTVYDAPDSISSPMFPARVLAKGSIHPGRRVNSFSVLTDFIVSDKGMKTESIELASFRILESSVTSCAELTYKEAQELIIGDETSYSQSLIGKIQKYNSSGPVLALKELTRCLWKFAWFLRRKRLKEAALAFTVREVDQLKNPEAHYLVEELMINANTQVAKKLSREFKNKTILRSQKPPNRKDLEQFAKSYKRALPLSASCKVLFPNPPIVTTSTPLAMLRSQHTLLLDNLRRERLVDVMHCVQMEHLHPQLVALQSRLRSLQSPAEYCVLRRGDTTGGGHSDLQCTHYTHFTSPLRRYIDVIIQRQLHAALNHRPNVYNADELRCLCESTQNMLKKANQYERDVESLRFLKNLMTSQVMYDCVISEMDIKQQKFSLCFTDVELRLGPKAREITTQQLQRNYSTVKMGSAELEPKMPYQWKVKLCSMNGTPARFLDPEKVEICPRPDENAQLSQLSFYSPDEFKCLVKKTVNIMIKSNVVAIPTKTWKMLQKCTMKGQNSVEINSDAILCNLPSAEESNPIPHKDRKSTLLVYTLTKELKLFDVMKAQLCATQGKKGLTQEPAIQLLEVGPGLQICVHHNRDPETCFVGKITQHASKEKYDSLTEYVNSWEPLVLSESALTSVKESELLLIRDVELQWPDFQLCTSSSGDTYYVMKESNDADKNGALMSLSTEFTQFSFFYNFKMSVGDLVCMRLSSSDHQTDMCSHMVIHSVNLTEGMAPKADIYMKFVLKESNYISLQVHDMILAGDASCEIQLIHSSLPQREPTSLLQVCIIWSDMK</sequence>
<gene>
    <name evidence="2" type="ORF">GBAR_LOCUS24615</name>
</gene>
<dbReference type="GO" id="GO:0004386">
    <property type="term" value="F:helicase activity"/>
    <property type="evidence" value="ECO:0007669"/>
    <property type="project" value="UniProtKB-KW"/>
</dbReference>